<dbReference type="InterPro" id="IPR011110">
    <property type="entry name" value="Reg_prop"/>
</dbReference>
<evidence type="ECO:0000313" key="4">
    <source>
        <dbReference type="Proteomes" id="UP001500433"/>
    </source>
</evidence>
<dbReference type="SUPFAM" id="SSF50998">
    <property type="entry name" value="Quinoprotein alcohol dehydrogenase-like"/>
    <property type="match status" value="1"/>
</dbReference>
<evidence type="ECO:0000259" key="2">
    <source>
        <dbReference type="Pfam" id="PF21544"/>
    </source>
</evidence>
<feature type="chain" id="PRO_5047084505" evidence="1">
    <location>
        <begin position="20"/>
        <end position="782"/>
    </location>
</feature>
<name>A0ABP9EYB2_9FLAO</name>
<dbReference type="InterPro" id="IPR048954">
    <property type="entry name" value="PorZ_N"/>
</dbReference>
<dbReference type="Gene3D" id="2.130.10.10">
    <property type="entry name" value="YVTN repeat-like/Quinoprotein amine dehydrogenase"/>
    <property type="match status" value="2"/>
</dbReference>
<evidence type="ECO:0000313" key="3">
    <source>
        <dbReference type="EMBL" id="GAA4890211.1"/>
    </source>
</evidence>
<gene>
    <name evidence="3" type="ORF">GCM10023311_13000</name>
</gene>
<dbReference type="Proteomes" id="UP001500433">
    <property type="component" value="Unassembled WGS sequence"/>
</dbReference>
<evidence type="ECO:0000256" key="1">
    <source>
        <dbReference type="SAM" id="SignalP"/>
    </source>
</evidence>
<feature type="domain" description="PorZ N-terminal beta-propeller" evidence="2">
    <location>
        <begin position="45"/>
        <end position="207"/>
    </location>
</feature>
<sequence length="782" mass="87678">MLKRVAIFIICLCPLLQFCQDFSALWKGHFSYNEIKDITEGNNKIYAAADNAVFSLDTQTNEIEELTSINGLSGETISTIYYSEYYELLIIGYDNGLIEIAFDNDTEILTIVDIIDKPTIPSTDKRINHFNAYQNVVYISTNFGISIFDLERLEFGDTYFIGNGGSQIPVSQTSVFGDDIYATCLNGNGIRKARVSNPNLIDYQNWQLITSGSWVSIETQDDKLYSINTNRSIYQIINDGISQRFNYPDLPLSLKSINGNLVVSTQNNVFVYDSNFNIISQIAIEASFDTEYTTATIDLENIYIGTKDFGVLKTAFNDLVTFEEIHPDGPLLNTPFSVQTERNGLWVTFGDYTSRYVPTPFRKHGVSHLQDETWKNIPYDSLLGSKNLNSISVNPLNTEQVFINSFEDGLLEIIDNEPIIRYDQTNSGLESLILSGKPDFISIRLSGSTFDREGLLWTTTCLALKPLKSYQPSTGQWNSYDFTNLIPDPINENLGYSDLVIDDNDIKWTGSFNFGVIGFNENNGNPILKSIKTEEENFPSINVTALALDKRNQLWIGTDLGLRVLFNTSNFFTDENVRVEEIIIEEDGIAKELLFQQSIADIKVDGSNNKWIGTTDSGLFYFSSNGQNTIFHFTKDNSPLPSNTINDISLDEINGIVYIATKKGLVSFQSGGSSPFEDLESAFAYPNPVRPNFNIVDEKVKIKDISENVNIKITDIEGNLVAEAQSRTNERYSGFNLEIDGGTAYWNGKNLANNVVASGVYLVMLADLDTLETKVLKLMVVR</sequence>
<dbReference type="InterPro" id="IPR015943">
    <property type="entry name" value="WD40/YVTN_repeat-like_dom_sf"/>
</dbReference>
<dbReference type="RefSeq" id="WP_345273252.1">
    <property type="nucleotide sequence ID" value="NZ_BAABJH010000001.1"/>
</dbReference>
<organism evidence="3 4">
    <name type="scientific">Flaviramulus aquimarinus</name>
    <dbReference type="NCBI Taxonomy" id="1170456"/>
    <lineage>
        <taxon>Bacteria</taxon>
        <taxon>Pseudomonadati</taxon>
        <taxon>Bacteroidota</taxon>
        <taxon>Flavobacteriia</taxon>
        <taxon>Flavobacteriales</taxon>
        <taxon>Flavobacteriaceae</taxon>
        <taxon>Flaviramulus</taxon>
    </lineage>
</organism>
<dbReference type="Pfam" id="PF21544">
    <property type="entry name" value="PorZ_N_b_propeller"/>
    <property type="match status" value="1"/>
</dbReference>
<dbReference type="EMBL" id="BAABJH010000001">
    <property type="protein sequence ID" value="GAA4890211.1"/>
    <property type="molecule type" value="Genomic_DNA"/>
</dbReference>
<dbReference type="Pfam" id="PF07494">
    <property type="entry name" value="Reg_prop"/>
    <property type="match status" value="1"/>
</dbReference>
<keyword evidence="4" id="KW-1185">Reference proteome</keyword>
<reference evidence="4" key="1">
    <citation type="journal article" date="2019" name="Int. J. Syst. Evol. Microbiol.">
        <title>The Global Catalogue of Microorganisms (GCM) 10K type strain sequencing project: providing services to taxonomists for standard genome sequencing and annotation.</title>
        <authorList>
            <consortium name="The Broad Institute Genomics Platform"/>
            <consortium name="The Broad Institute Genome Sequencing Center for Infectious Disease"/>
            <person name="Wu L."/>
            <person name="Ma J."/>
        </authorList>
    </citation>
    <scope>NUCLEOTIDE SEQUENCE [LARGE SCALE GENOMIC DNA]</scope>
    <source>
        <strain evidence="4">JCM 18274</strain>
    </source>
</reference>
<dbReference type="SUPFAM" id="SSF101898">
    <property type="entry name" value="NHL repeat"/>
    <property type="match status" value="1"/>
</dbReference>
<keyword evidence="1" id="KW-0732">Signal</keyword>
<feature type="signal peptide" evidence="1">
    <location>
        <begin position="1"/>
        <end position="19"/>
    </location>
</feature>
<dbReference type="Gene3D" id="2.60.40.4070">
    <property type="match status" value="1"/>
</dbReference>
<dbReference type="InterPro" id="IPR011047">
    <property type="entry name" value="Quinoprotein_ADH-like_sf"/>
</dbReference>
<accession>A0ABP9EYB2</accession>
<protein>
    <submittedName>
        <fullName evidence="3">Two-component regulator propeller domain-containing protein</fullName>
    </submittedName>
</protein>
<comment type="caution">
    <text evidence="3">The sequence shown here is derived from an EMBL/GenBank/DDBJ whole genome shotgun (WGS) entry which is preliminary data.</text>
</comment>
<proteinExistence type="predicted"/>